<dbReference type="InterPro" id="IPR001611">
    <property type="entry name" value="Leu-rich_rpt"/>
</dbReference>
<reference evidence="1" key="1">
    <citation type="submission" date="2020-03" db="EMBL/GenBank/DDBJ databases">
        <authorList>
            <person name="Chebbi M.A."/>
            <person name="Drezen J.M."/>
        </authorList>
    </citation>
    <scope>NUCLEOTIDE SEQUENCE</scope>
    <source>
        <tissue evidence="1">Whole body</tissue>
    </source>
</reference>
<protein>
    <submittedName>
        <fullName evidence="1">Uncharacterized protein</fullName>
    </submittedName>
</protein>
<dbReference type="Proteomes" id="UP000729913">
    <property type="component" value="Unassembled WGS sequence"/>
</dbReference>
<dbReference type="SMART" id="SM00368">
    <property type="entry name" value="LRR_RI"/>
    <property type="match status" value="4"/>
</dbReference>
<comment type="caution">
    <text evidence="1">The sequence shown here is derived from an EMBL/GenBank/DDBJ whole genome shotgun (WGS) entry which is preliminary data.</text>
</comment>
<organism evidence="1 2">
    <name type="scientific">Cotesia typhae</name>
    <dbReference type="NCBI Taxonomy" id="2053667"/>
    <lineage>
        <taxon>Eukaryota</taxon>
        <taxon>Metazoa</taxon>
        <taxon>Ecdysozoa</taxon>
        <taxon>Arthropoda</taxon>
        <taxon>Hexapoda</taxon>
        <taxon>Insecta</taxon>
        <taxon>Pterygota</taxon>
        <taxon>Neoptera</taxon>
        <taxon>Endopterygota</taxon>
        <taxon>Hymenoptera</taxon>
        <taxon>Apocrita</taxon>
        <taxon>Ichneumonoidea</taxon>
        <taxon>Braconidae</taxon>
        <taxon>Microgastrinae</taxon>
        <taxon>Cotesia</taxon>
    </lineage>
</organism>
<dbReference type="InterPro" id="IPR052394">
    <property type="entry name" value="LRR-containing"/>
</dbReference>
<keyword evidence="2" id="KW-1185">Reference proteome</keyword>
<dbReference type="PANTHER" id="PTHR24114:SF2">
    <property type="entry name" value="F-BOX DOMAIN-CONTAINING PROTEIN-RELATED"/>
    <property type="match status" value="1"/>
</dbReference>
<dbReference type="EMBL" id="JAAOIC020000048">
    <property type="protein sequence ID" value="KAG8036827.1"/>
    <property type="molecule type" value="Genomic_DNA"/>
</dbReference>
<dbReference type="OrthoDB" id="8436363at2759"/>
<accession>A0A8J5UR19</accession>
<gene>
    <name evidence="1" type="ORF">G9C98_004149</name>
</gene>
<dbReference type="Pfam" id="PF13516">
    <property type="entry name" value="LRR_6"/>
    <property type="match status" value="2"/>
</dbReference>
<reference evidence="1" key="2">
    <citation type="submission" date="2021-04" db="EMBL/GenBank/DDBJ databases">
        <title>Genome-wide patterns of bracovirus chromosomal integration into multiple host tissues during parasitism.</title>
        <authorList>
            <person name="Chebbi M.A.C."/>
        </authorList>
    </citation>
    <scope>NUCLEOTIDE SEQUENCE</scope>
    <source>
        <tissue evidence="1">Whole body</tissue>
    </source>
</reference>
<name>A0A8J5UR19_9HYME</name>
<proteinExistence type="predicted"/>
<evidence type="ECO:0000313" key="2">
    <source>
        <dbReference type="Proteomes" id="UP000729913"/>
    </source>
</evidence>
<evidence type="ECO:0000313" key="1">
    <source>
        <dbReference type="EMBL" id="KAG8036827.1"/>
    </source>
</evidence>
<dbReference type="AlphaFoldDB" id="A0A8J5UR19"/>
<sequence length="568" mass="65094">MFTRVSNVDDIIQILSNISTLLPHADVYRCAEKDKPTDRERERWMFYIKEHKSLDRKDDNDDDQHEYGDYYQHDEAEDTHSILQYLLEETLYSEFSDELQSEQSGSDINMSEDAGLRPGSWILFPLLPEGRDEGVVKFIELTEELNLLPIGQIPQFLKTYEINLNSYGLNPRTMKIICEALNSNTTVKILNFQDNWLTADACYHLNDLLINNNIITEINLSGCRIGEAGAKELETGISSAESLQYLNVSRCDLGDEGLQYLGKGIYCSPSMKIVNFSNNNLSENCASILQKMLMQSDNLYELNLSWNNLNSSKFWETFIIGLTANETLKHLIIRWNGLNGECLPYLTEYLSSDPHLLRLDLRDNSFTSVEKIAEALINNTKLEIVELGNNFVQAKEVFTFIQALTGLTSTSRLKMIDLENIWADKEVLPFLDDLKTRIGFDVTLGGILSNYEIIGPDSRKIFLKRANFEAMKPKKKKLKRNFGQFVMSLQDLIVSREAFKKSMKSAKVKLSESLITEIMNVFEIGEDAIDQSSLKKFYLQEYPDAAELPPLILPRKKRKIKKQSKKIK</sequence>
<dbReference type="PANTHER" id="PTHR24114">
    <property type="entry name" value="LEUCINE RICH REPEAT FAMILY PROTEIN"/>
    <property type="match status" value="1"/>
</dbReference>